<gene>
    <name evidence="1" type="ORF">L9S41_04370</name>
</gene>
<proteinExistence type="predicted"/>
<dbReference type="EMBL" id="CP092109">
    <property type="protein sequence ID" value="UWZ80638.1"/>
    <property type="molecule type" value="Genomic_DNA"/>
</dbReference>
<dbReference type="GO" id="GO:0016787">
    <property type="term" value="F:hydrolase activity"/>
    <property type="evidence" value="ECO:0007669"/>
    <property type="project" value="UniProtKB-KW"/>
</dbReference>
<name>A0ABY5ZNG5_9BACT</name>
<evidence type="ECO:0000313" key="1">
    <source>
        <dbReference type="EMBL" id="UWZ80638.1"/>
    </source>
</evidence>
<dbReference type="InterPro" id="IPR018550">
    <property type="entry name" value="Lipid-A_deacylase-rel"/>
</dbReference>
<organism evidence="1 2">
    <name type="scientific">Geoalkalibacter halelectricus</name>
    <dbReference type="NCBI Taxonomy" id="2847045"/>
    <lineage>
        <taxon>Bacteria</taxon>
        <taxon>Pseudomonadati</taxon>
        <taxon>Thermodesulfobacteriota</taxon>
        <taxon>Desulfuromonadia</taxon>
        <taxon>Desulfuromonadales</taxon>
        <taxon>Geoalkalibacteraceae</taxon>
        <taxon>Geoalkalibacter</taxon>
    </lineage>
</organism>
<sequence length="196" mass="21884">MSDILGWKRVRIYILALLVLSGNMLCPLPVAAAQELVPTRFGLGGNLGSVYDPNEKIDFVQVVGLALFDYDAVWPHRAPEALRFKVEANLGLTTAPKMRVIASGNMLALYFLDRLRSSRLRPYAEAGIGLIYTDFQVDGQGLRINFNPQAGIGTEIETNRYGVWFTAFRLHHVSNADLHRDNRGINSVVLSFGRFF</sequence>
<evidence type="ECO:0000313" key="2">
    <source>
        <dbReference type="Proteomes" id="UP001060414"/>
    </source>
</evidence>
<dbReference type="InterPro" id="IPR011250">
    <property type="entry name" value="OMP/PagP_B-barrel"/>
</dbReference>
<accession>A0ABY5ZNG5</accession>
<dbReference type="Proteomes" id="UP001060414">
    <property type="component" value="Chromosome"/>
</dbReference>
<reference evidence="1" key="1">
    <citation type="journal article" date="2022" name="Environ. Microbiol.">
        <title>Geoalkalibacter halelectricus SAP #1 sp. nov. possessing extracellular electron transfer and mineral#reducing capabilities from a haloalkaline environment.</title>
        <authorList>
            <person name="Yadav S."/>
            <person name="Singh R."/>
            <person name="Sundharam S.S."/>
            <person name="Chaudhary S."/>
            <person name="Krishnamurthi S."/>
            <person name="Patil S.A."/>
        </authorList>
    </citation>
    <scope>NUCLEOTIDE SEQUENCE</scope>
    <source>
        <strain evidence="1">SAP-1</strain>
    </source>
</reference>
<dbReference type="Gene3D" id="2.40.160.20">
    <property type="match status" value="1"/>
</dbReference>
<dbReference type="Pfam" id="PF09411">
    <property type="entry name" value="PagL"/>
    <property type="match status" value="1"/>
</dbReference>
<keyword evidence="1" id="KW-0378">Hydrolase</keyword>
<dbReference type="SUPFAM" id="SSF56925">
    <property type="entry name" value="OMPA-like"/>
    <property type="match status" value="1"/>
</dbReference>
<dbReference type="RefSeq" id="WP_260748996.1">
    <property type="nucleotide sequence ID" value="NZ_CP092109.1"/>
</dbReference>
<protein>
    <submittedName>
        <fullName evidence="1">Acyloxyacyl hydrolase</fullName>
    </submittedName>
</protein>
<keyword evidence="2" id="KW-1185">Reference proteome</keyword>